<dbReference type="InterPro" id="IPR013762">
    <property type="entry name" value="Integrase-like_cat_sf"/>
</dbReference>
<dbReference type="Gene3D" id="1.10.443.10">
    <property type="entry name" value="Intergrase catalytic core"/>
    <property type="match status" value="1"/>
</dbReference>
<protein>
    <recommendedName>
        <fullName evidence="2">Tyr recombinase domain-containing protein</fullName>
    </recommendedName>
</protein>
<dbReference type="InterPro" id="IPR011010">
    <property type="entry name" value="DNA_brk_join_enz"/>
</dbReference>
<dbReference type="PROSITE" id="PS51898">
    <property type="entry name" value="TYR_RECOMBINASE"/>
    <property type="match status" value="1"/>
</dbReference>
<keyword evidence="4" id="KW-1185">Reference proteome</keyword>
<gene>
    <name evidence="3" type="ORF">GCM10009416_02210</name>
</gene>
<accession>A0ABN1EKK3</accession>
<organism evidence="3 4">
    <name type="scientific">Craurococcus roseus</name>
    <dbReference type="NCBI Taxonomy" id="77585"/>
    <lineage>
        <taxon>Bacteria</taxon>
        <taxon>Pseudomonadati</taxon>
        <taxon>Pseudomonadota</taxon>
        <taxon>Alphaproteobacteria</taxon>
        <taxon>Acetobacterales</taxon>
        <taxon>Acetobacteraceae</taxon>
        <taxon>Craurococcus</taxon>
    </lineage>
</organism>
<comment type="caution">
    <text evidence="3">The sequence shown here is derived from an EMBL/GenBank/DDBJ whole genome shotgun (WGS) entry which is preliminary data.</text>
</comment>
<name>A0ABN1EKK3_9PROT</name>
<dbReference type="EMBL" id="BAAAFZ010000004">
    <property type="protein sequence ID" value="GAA0567723.1"/>
    <property type="molecule type" value="Genomic_DNA"/>
</dbReference>
<proteinExistence type="predicted"/>
<dbReference type="Proteomes" id="UP001501588">
    <property type="component" value="Unassembled WGS sequence"/>
</dbReference>
<sequence length="195" mass="22230">MCRNILETGTRLEETALVRAAQLPDPDTVEPGKPARMTTRFGIKGGRVVGDAKRRGKPRTLRFTVTFLRELTNYKDLRRKEALAAFRLRHPGEPSPPELFLSERTGEPITPAALYKSWHEYASLPFKGFSPHIGRHTFACLTVMRLIKDEMALIERSIHLVPEAIIFQHATSLIDIYIRPVLGHVSQRTTERYLD</sequence>
<evidence type="ECO:0000259" key="2">
    <source>
        <dbReference type="PROSITE" id="PS51898"/>
    </source>
</evidence>
<dbReference type="InterPro" id="IPR002104">
    <property type="entry name" value="Integrase_catalytic"/>
</dbReference>
<evidence type="ECO:0000256" key="1">
    <source>
        <dbReference type="ARBA" id="ARBA00023172"/>
    </source>
</evidence>
<keyword evidence="1" id="KW-0233">DNA recombination</keyword>
<feature type="domain" description="Tyr recombinase" evidence="2">
    <location>
        <begin position="1"/>
        <end position="194"/>
    </location>
</feature>
<evidence type="ECO:0000313" key="3">
    <source>
        <dbReference type="EMBL" id="GAA0567723.1"/>
    </source>
</evidence>
<evidence type="ECO:0000313" key="4">
    <source>
        <dbReference type="Proteomes" id="UP001501588"/>
    </source>
</evidence>
<dbReference type="RefSeq" id="WP_343893284.1">
    <property type="nucleotide sequence ID" value="NZ_BAAAFZ010000004.1"/>
</dbReference>
<dbReference type="SUPFAM" id="SSF56349">
    <property type="entry name" value="DNA breaking-rejoining enzymes"/>
    <property type="match status" value="1"/>
</dbReference>
<reference evidence="3 4" key="1">
    <citation type="journal article" date="2019" name="Int. J. Syst. Evol. Microbiol.">
        <title>The Global Catalogue of Microorganisms (GCM) 10K type strain sequencing project: providing services to taxonomists for standard genome sequencing and annotation.</title>
        <authorList>
            <consortium name="The Broad Institute Genomics Platform"/>
            <consortium name="The Broad Institute Genome Sequencing Center for Infectious Disease"/>
            <person name="Wu L."/>
            <person name="Ma J."/>
        </authorList>
    </citation>
    <scope>NUCLEOTIDE SEQUENCE [LARGE SCALE GENOMIC DNA]</scope>
    <source>
        <strain evidence="3 4">JCM 9933</strain>
    </source>
</reference>